<gene>
    <name evidence="3" type="ORF">SEMRO_157_G071110.1</name>
</gene>
<dbReference type="PANTHER" id="PTHR10003">
    <property type="entry name" value="SUPEROXIDE DISMUTASE CU-ZN -RELATED"/>
    <property type="match status" value="1"/>
</dbReference>
<evidence type="ECO:0000313" key="4">
    <source>
        <dbReference type="Proteomes" id="UP001153069"/>
    </source>
</evidence>
<comment type="caution">
    <text evidence="3">The sequence shown here is derived from an EMBL/GenBank/DDBJ whole genome shotgun (WGS) entry which is preliminary data.</text>
</comment>
<dbReference type="InterPro" id="IPR036423">
    <property type="entry name" value="SOD-like_Cu/Zn_dom_sf"/>
</dbReference>
<dbReference type="InterPro" id="IPR024134">
    <property type="entry name" value="SOD_Cu/Zn_/chaperone"/>
</dbReference>
<proteinExistence type="predicted"/>
<evidence type="ECO:0000313" key="3">
    <source>
        <dbReference type="EMBL" id="CAB9503143.1"/>
    </source>
</evidence>
<dbReference type="EMBL" id="CAICTM010000156">
    <property type="protein sequence ID" value="CAB9503143.1"/>
    <property type="molecule type" value="Genomic_DNA"/>
</dbReference>
<dbReference type="Pfam" id="PF00080">
    <property type="entry name" value="Sod_Cu"/>
    <property type="match status" value="1"/>
</dbReference>
<organism evidence="3 4">
    <name type="scientific">Seminavis robusta</name>
    <dbReference type="NCBI Taxonomy" id="568900"/>
    <lineage>
        <taxon>Eukaryota</taxon>
        <taxon>Sar</taxon>
        <taxon>Stramenopiles</taxon>
        <taxon>Ochrophyta</taxon>
        <taxon>Bacillariophyta</taxon>
        <taxon>Bacillariophyceae</taxon>
        <taxon>Bacillariophycidae</taxon>
        <taxon>Naviculales</taxon>
        <taxon>Naviculaceae</taxon>
        <taxon>Seminavis</taxon>
    </lineage>
</organism>
<dbReference type="Gene3D" id="2.60.40.200">
    <property type="entry name" value="Superoxide dismutase, copper/zinc binding domain"/>
    <property type="match status" value="1"/>
</dbReference>
<sequence length="178" mass="17953">MAKCVCIVYNESTSSSVATSATIMGMLTLSQATEDAPTVIQGKLKGLTPGKHGIHVCTYGDLSEGASSCGPIFNPFGKTHGHPDDIDQRMVGDLGNLVVGAGAAAEEGDEAAAAVSDVCEVNISDPMVKLLGPHSVIGRSLVVYAGEDDCGRGGHENSLTTGNPGPRIGAGVVGLTSS</sequence>
<dbReference type="AlphaFoldDB" id="A0A9N8HAR0"/>
<evidence type="ECO:0000256" key="1">
    <source>
        <dbReference type="SAM" id="MobiDB-lite"/>
    </source>
</evidence>
<dbReference type="OrthoDB" id="2015551at2759"/>
<feature type="domain" description="Superoxide dismutase copper/zinc binding" evidence="2">
    <location>
        <begin position="25"/>
        <end position="173"/>
    </location>
</feature>
<protein>
    <submittedName>
        <fullName evidence="3">Dismutase</fullName>
    </submittedName>
</protein>
<dbReference type="PRINTS" id="PR00068">
    <property type="entry name" value="CUZNDISMTASE"/>
</dbReference>
<evidence type="ECO:0000259" key="2">
    <source>
        <dbReference type="Pfam" id="PF00080"/>
    </source>
</evidence>
<reference evidence="3" key="1">
    <citation type="submission" date="2020-06" db="EMBL/GenBank/DDBJ databases">
        <authorList>
            <consortium name="Plant Systems Biology data submission"/>
        </authorList>
    </citation>
    <scope>NUCLEOTIDE SEQUENCE</scope>
    <source>
        <strain evidence="3">D6</strain>
    </source>
</reference>
<dbReference type="GO" id="GO:0006801">
    <property type="term" value="P:superoxide metabolic process"/>
    <property type="evidence" value="ECO:0007669"/>
    <property type="project" value="InterPro"/>
</dbReference>
<feature type="region of interest" description="Disordered" evidence="1">
    <location>
        <begin position="154"/>
        <end position="178"/>
    </location>
</feature>
<dbReference type="InterPro" id="IPR001424">
    <property type="entry name" value="SOD_Cu_Zn_dom"/>
</dbReference>
<dbReference type="SUPFAM" id="SSF49329">
    <property type="entry name" value="Cu,Zn superoxide dismutase-like"/>
    <property type="match status" value="1"/>
</dbReference>
<accession>A0A9N8HAR0</accession>
<keyword evidence="4" id="KW-1185">Reference proteome</keyword>
<name>A0A9N8HAR0_9STRA</name>
<dbReference type="Proteomes" id="UP001153069">
    <property type="component" value="Unassembled WGS sequence"/>
</dbReference>
<dbReference type="GO" id="GO:0005507">
    <property type="term" value="F:copper ion binding"/>
    <property type="evidence" value="ECO:0007669"/>
    <property type="project" value="InterPro"/>
</dbReference>
<dbReference type="CDD" id="cd00305">
    <property type="entry name" value="Cu-Zn_Superoxide_Dismutase"/>
    <property type="match status" value="1"/>
</dbReference>